<sequence length="61" mass="6751">MAKTSQPPDLQHVKVYIPNTPAKWICPKCGYKNHLPVAAAQIGEGCCSNCVVSFWFDCVVR</sequence>
<comment type="caution">
    <text evidence="1">The sequence shown here is derived from an EMBL/GenBank/DDBJ whole genome shotgun (WGS) entry which is preliminary data.</text>
</comment>
<dbReference type="AlphaFoldDB" id="A0A0F9F0J2"/>
<accession>A0A0F9F0J2</accession>
<organism evidence="1">
    <name type="scientific">marine sediment metagenome</name>
    <dbReference type="NCBI Taxonomy" id="412755"/>
    <lineage>
        <taxon>unclassified sequences</taxon>
        <taxon>metagenomes</taxon>
        <taxon>ecological metagenomes</taxon>
    </lineage>
</organism>
<name>A0A0F9F0J2_9ZZZZ</name>
<reference evidence="1" key="1">
    <citation type="journal article" date="2015" name="Nature">
        <title>Complex archaea that bridge the gap between prokaryotes and eukaryotes.</title>
        <authorList>
            <person name="Spang A."/>
            <person name="Saw J.H."/>
            <person name="Jorgensen S.L."/>
            <person name="Zaremba-Niedzwiedzka K."/>
            <person name="Martijn J."/>
            <person name="Lind A.E."/>
            <person name="van Eijk R."/>
            <person name="Schleper C."/>
            <person name="Guy L."/>
            <person name="Ettema T.J."/>
        </authorList>
    </citation>
    <scope>NUCLEOTIDE SEQUENCE</scope>
</reference>
<protein>
    <submittedName>
        <fullName evidence="1">Uncharacterized protein</fullName>
    </submittedName>
</protein>
<evidence type="ECO:0000313" key="1">
    <source>
        <dbReference type="EMBL" id="KKL71986.1"/>
    </source>
</evidence>
<proteinExistence type="predicted"/>
<dbReference type="EMBL" id="LAZR01025416">
    <property type="protein sequence ID" value="KKL71986.1"/>
    <property type="molecule type" value="Genomic_DNA"/>
</dbReference>
<gene>
    <name evidence="1" type="ORF">LCGC14_2089450</name>
</gene>